<comment type="subcellular location">
    <subcellularLocation>
        <location evidence="1">Virion membrane</location>
    </subcellularLocation>
</comment>
<dbReference type="GO" id="GO:0044003">
    <property type="term" value="P:symbiont-mediated perturbation of host process"/>
    <property type="evidence" value="ECO:0007669"/>
    <property type="project" value="InterPro"/>
</dbReference>
<keyword evidence="2" id="KW-0812">Transmembrane</keyword>
<gene>
    <name evidence="5" type="ORF">JTE90_007064</name>
</gene>
<evidence type="ECO:0000256" key="4">
    <source>
        <dbReference type="ARBA" id="ARBA00023180"/>
    </source>
</evidence>
<organism evidence="5 6">
    <name type="scientific">Oedothorax gibbosus</name>
    <dbReference type="NCBI Taxonomy" id="931172"/>
    <lineage>
        <taxon>Eukaryota</taxon>
        <taxon>Metazoa</taxon>
        <taxon>Ecdysozoa</taxon>
        <taxon>Arthropoda</taxon>
        <taxon>Chelicerata</taxon>
        <taxon>Arachnida</taxon>
        <taxon>Araneae</taxon>
        <taxon>Araneomorphae</taxon>
        <taxon>Entelegynae</taxon>
        <taxon>Araneoidea</taxon>
        <taxon>Linyphiidae</taxon>
        <taxon>Erigoninae</taxon>
        <taxon>Oedothorax</taxon>
    </lineage>
</organism>
<evidence type="ECO:0000256" key="3">
    <source>
        <dbReference type="ARBA" id="ARBA00023136"/>
    </source>
</evidence>
<dbReference type="AlphaFoldDB" id="A0AAV6U1H3"/>
<comment type="caution">
    <text evidence="5">The sequence shown here is derived from an EMBL/GenBank/DDBJ whole genome shotgun (WGS) entry which is preliminary data.</text>
</comment>
<reference evidence="5 6" key="1">
    <citation type="journal article" date="2022" name="Nat. Ecol. Evol.">
        <title>A masculinizing supergene underlies an exaggerated male reproductive morph in a spider.</title>
        <authorList>
            <person name="Hendrickx F."/>
            <person name="De Corte Z."/>
            <person name="Sonet G."/>
            <person name="Van Belleghem S.M."/>
            <person name="Kostlbacher S."/>
            <person name="Vangestel C."/>
        </authorList>
    </citation>
    <scope>NUCLEOTIDE SEQUENCE [LARGE SCALE GENOMIC DNA]</scope>
    <source>
        <strain evidence="5">W744_W776</strain>
    </source>
</reference>
<proteinExistence type="predicted"/>
<dbReference type="Proteomes" id="UP000827092">
    <property type="component" value="Unassembled WGS sequence"/>
</dbReference>
<keyword evidence="6" id="KW-1185">Reference proteome</keyword>
<keyword evidence="3" id="KW-0472">Membrane</keyword>
<evidence type="ECO:0000313" key="5">
    <source>
        <dbReference type="EMBL" id="KAG8178080.1"/>
    </source>
</evidence>
<name>A0AAV6U1H3_9ARAC</name>
<keyword evidence="4" id="KW-0325">Glycoprotein</keyword>
<accession>A0AAV6U1H3</accession>
<dbReference type="Pfam" id="PF03273">
    <property type="entry name" value="Baculo_gp64"/>
    <property type="match status" value="1"/>
</dbReference>
<evidence type="ECO:0000313" key="6">
    <source>
        <dbReference type="Proteomes" id="UP000827092"/>
    </source>
</evidence>
<dbReference type="InterPro" id="IPR004955">
    <property type="entry name" value="Baculovirus_Gp64"/>
</dbReference>
<protein>
    <submittedName>
        <fullName evidence="5">Uncharacterized protein</fullName>
    </submittedName>
</protein>
<evidence type="ECO:0000256" key="1">
    <source>
        <dbReference type="ARBA" id="ARBA00004182"/>
    </source>
</evidence>
<sequence>MLVAHEMGVEVSENYRKVDIKKEIIASKEYDEEVVKFQLDAMVEDRRAPTAASSKGRACVFGLHFCLQRVHQHLEKQQGTNQCPCYCIGSSGWNQHHNSSSRRGAPASPDCAVLSASAEKRKNGLSCSWKKIDLLVVAEELGLSVNSSMKVKELKDMIVKDIDYDEELTQSLLDSTIQQRVESEQRELESSGQQCSTEACSGHYSLSMSKHKLINITGVKHHSEITTVKPNIKAGIFILQGYQNYEYEGGALDGNSGCQPQYTYLQLTRDEARAWAQRNQCLFGKIFHTLGESVGDLLQMSAYLGKKDHRSRWVEEKNFEYLGRCYYFWPHHTCVKDWSCLIKFFDFPVHISQDLRPMTSLMNGTAISLLPTENFVNLGK</sequence>
<evidence type="ECO:0000256" key="2">
    <source>
        <dbReference type="ARBA" id="ARBA00022692"/>
    </source>
</evidence>
<dbReference type="EMBL" id="JAFNEN010000718">
    <property type="protein sequence ID" value="KAG8178080.1"/>
    <property type="molecule type" value="Genomic_DNA"/>
</dbReference>